<evidence type="ECO:0000313" key="2">
    <source>
        <dbReference type="EMBL" id="KAG0142222.1"/>
    </source>
</evidence>
<organism evidence="2 3">
    <name type="scientific">Cronartium quercuum f. sp. fusiforme G11</name>
    <dbReference type="NCBI Taxonomy" id="708437"/>
    <lineage>
        <taxon>Eukaryota</taxon>
        <taxon>Fungi</taxon>
        <taxon>Dikarya</taxon>
        <taxon>Basidiomycota</taxon>
        <taxon>Pucciniomycotina</taxon>
        <taxon>Pucciniomycetes</taxon>
        <taxon>Pucciniales</taxon>
        <taxon>Coleosporiaceae</taxon>
        <taxon>Cronartium</taxon>
    </lineage>
</organism>
<dbReference type="AlphaFoldDB" id="A0A9P6T7M7"/>
<dbReference type="Proteomes" id="UP000886653">
    <property type="component" value="Unassembled WGS sequence"/>
</dbReference>
<sequence length="112" mass="12429">MSSKRDDFSSYKSIDSLIELADGSKIKIIGQGELVRRSQNSLVSSRAYHAPSMEGILISLGSLFLDGYDLIRDGNDIRVIKDGRTLLYGSIVDRVFKLELQFGELDIPTSTD</sequence>
<name>A0A9P6T7M7_9BASI</name>
<evidence type="ECO:0000313" key="3">
    <source>
        <dbReference type="Proteomes" id="UP000886653"/>
    </source>
</evidence>
<dbReference type="InterPro" id="IPR054722">
    <property type="entry name" value="PolX-like_BBD"/>
</dbReference>
<accession>A0A9P6T7M7</accession>
<dbReference type="Pfam" id="PF22936">
    <property type="entry name" value="Pol_BBD"/>
    <property type="match status" value="1"/>
</dbReference>
<gene>
    <name evidence="2" type="ORF">CROQUDRAFT_244514</name>
</gene>
<reference evidence="2" key="1">
    <citation type="submission" date="2013-11" db="EMBL/GenBank/DDBJ databases">
        <title>Genome sequence of the fusiform rust pathogen reveals effectors for host alternation and coevolution with pine.</title>
        <authorList>
            <consortium name="DOE Joint Genome Institute"/>
            <person name="Smith K."/>
            <person name="Pendleton A."/>
            <person name="Kubisiak T."/>
            <person name="Anderson C."/>
            <person name="Salamov A."/>
            <person name="Aerts A."/>
            <person name="Riley R."/>
            <person name="Clum A."/>
            <person name="Lindquist E."/>
            <person name="Ence D."/>
            <person name="Campbell M."/>
            <person name="Kronenberg Z."/>
            <person name="Feau N."/>
            <person name="Dhillon B."/>
            <person name="Hamelin R."/>
            <person name="Burleigh J."/>
            <person name="Smith J."/>
            <person name="Yandell M."/>
            <person name="Nelson C."/>
            <person name="Grigoriev I."/>
            <person name="Davis J."/>
        </authorList>
    </citation>
    <scope>NUCLEOTIDE SEQUENCE</scope>
    <source>
        <strain evidence="2">G11</strain>
    </source>
</reference>
<proteinExistence type="predicted"/>
<dbReference type="EMBL" id="MU167356">
    <property type="protein sequence ID" value="KAG0142222.1"/>
    <property type="molecule type" value="Genomic_DNA"/>
</dbReference>
<evidence type="ECO:0000259" key="1">
    <source>
        <dbReference type="Pfam" id="PF22936"/>
    </source>
</evidence>
<keyword evidence="3" id="KW-1185">Reference proteome</keyword>
<comment type="caution">
    <text evidence="2">The sequence shown here is derived from an EMBL/GenBank/DDBJ whole genome shotgun (WGS) entry which is preliminary data.</text>
</comment>
<dbReference type="OrthoDB" id="1736708at2759"/>
<feature type="domain" description="Retrovirus-related Pol polyprotein from transposon TNT 1-94-like beta-barrel" evidence="1">
    <location>
        <begin position="1"/>
        <end position="67"/>
    </location>
</feature>
<protein>
    <recommendedName>
        <fullName evidence="1">Retrovirus-related Pol polyprotein from transposon TNT 1-94-like beta-barrel domain-containing protein</fullName>
    </recommendedName>
</protein>